<evidence type="ECO:0000313" key="3">
    <source>
        <dbReference type="Proteomes" id="UP000265419"/>
    </source>
</evidence>
<dbReference type="GO" id="GO:0008897">
    <property type="term" value="F:holo-[acyl-carrier-protein] synthase activity"/>
    <property type="evidence" value="ECO:0007669"/>
    <property type="project" value="InterPro"/>
</dbReference>
<dbReference type="GO" id="GO:0000287">
    <property type="term" value="F:magnesium ion binding"/>
    <property type="evidence" value="ECO:0007669"/>
    <property type="project" value="InterPro"/>
</dbReference>
<name>A0A399J858_9MICC</name>
<sequence length="265" mass="25898">MSAPATLWLLAAPLSRFTAGGPGAGAEARGAAHGGAAFGTDPRRSVSPAGERGAPGPAERERAAAFTSPAARERFLAGRALLRAAGSAALGVPAARLRVVSFCPRCGEGGHGAPTLVDAATGAALAAASLSRAAGWGLAAVAPAGWRVGVDLVDPEDPAFKAGGPGYVAPAEAWARGEAVGKARGEGLVPVGLPDAAAGAGADPGAAGRPAPGGTRGAGRARAVPDAVVHRVPGTRLLCALSAAPPPEGEAPRVKWLSDPAFRTH</sequence>
<feature type="region of interest" description="Disordered" evidence="1">
    <location>
        <begin position="243"/>
        <end position="265"/>
    </location>
</feature>
<feature type="region of interest" description="Disordered" evidence="1">
    <location>
        <begin position="23"/>
        <end position="62"/>
    </location>
</feature>
<feature type="region of interest" description="Disordered" evidence="1">
    <location>
        <begin position="199"/>
        <end position="222"/>
    </location>
</feature>
<protein>
    <submittedName>
        <fullName evidence="2">Uncharacterized protein</fullName>
    </submittedName>
</protein>
<proteinExistence type="predicted"/>
<feature type="compositionally biased region" description="Low complexity" evidence="1">
    <location>
        <begin position="48"/>
        <end position="57"/>
    </location>
</feature>
<dbReference type="EMBL" id="QQXK01000026">
    <property type="protein sequence ID" value="RII41504.1"/>
    <property type="molecule type" value="Genomic_DNA"/>
</dbReference>
<accession>A0A399J858</accession>
<evidence type="ECO:0000313" key="2">
    <source>
        <dbReference type="EMBL" id="RII41504.1"/>
    </source>
</evidence>
<dbReference type="Gene3D" id="3.90.470.20">
    <property type="entry name" value="4'-phosphopantetheinyl transferase domain"/>
    <property type="match status" value="1"/>
</dbReference>
<dbReference type="RefSeq" id="WP_119425420.1">
    <property type="nucleotide sequence ID" value="NZ_QQXK01000026.1"/>
</dbReference>
<evidence type="ECO:0000256" key="1">
    <source>
        <dbReference type="SAM" id="MobiDB-lite"/>
    </source>
</evidence>
<comment type="caution">
    <text evidence="2">The sequence shown here is derived from an EMBL/GenBank/DDBJ whole genome shotgun (WGS) entry which is preliminary data.</text>
</comment>
<reference evidence="2 3" key="1">
    <citation type="submission" date="2018-07" db="EMBL/GenBank/DDBJ databases">
        <title>Arthrobacter sp. nov., isolated from raw cow's milk with high bacterial count.</title>
        <authorList>
            <person name="Hahne J."/>
            <person name="Isele D."/>
            <person name="Lipski A."/>
        </authorList>
    </citation>
    <scope>NUCLEOTIDE SEQUENCE [LARGE SCALE GENOMIC DNA]</scope>
    <source>
        <strain evidence="2 3">JZ R-35</strain>
    </source>
</reference>
<dbReference type="SUPFAM" id="SSF56214">
    <property type="entry name" value="4'-phosphopantetheinyl transferase"/>
    <property type="match status" value="1"/>
</dbReference>
<organism evidence="2 3">
    <name type="scientific">Galactobacter valiniphilus</name>
    <dbReference type="NCBI Taxonomy" id="2676122"/>
    <lineage>
        <taxon>Bacteria</taxon>
        <taxon>Bacillati</taxon>
        <taxon>Actinomycetota</taxon>
        <taxon>Actinomycetes</taxon>
        <taxon>Micrococcales</taxon>
        <taxon>Micrococcaceae</taxon>
        <taxon>Galactobacter</taxon>
    </lineage>
</organism>
<dbReference type="InterPro" id="IPR037143">
    <property type="entry name" value="4-PPantetheinyl_Trfase_dom_sf"/>
</dbReference>
<dbReference type="AlphaFoldDB" id="A0A399J858"/>
<dbReference type="Proteomes" id="UP000265419">
    <property type="component" value="Unassembled WGS sequence"/>
</dbReference>
<gene>
    <name evidence="2" type="ORF">DWB68_12310</name>
</gene>
<keyword evidence="3" id="KW-1185">Reference proteome</keyword>